<dbReference type="EMBL" id="FNHZ01000007">
    <property type="protein sequence ID" value="SDN16944.1"/>
    <property type="molecule type" value="Genomic_DNA"/>
</dbReference>
<evidence type="ECO:0000256" key="1">
    <source>
        <dbReference type="ARBA" id="ARBA00004429"/>
    </source>
</evidence>
<proteinExistence type="inferred from homology"/>
<accession>A0A1G9Z6M5</accession>
<dbReference type="FunFam" id="1.20.81.30:FF:000001">
    <property type="entry name" value="Type II secretion system protein F"/>
    <property type="match status" value="2"/>
</dbReference>
<evidence type="ECO:0000259" key="9">
    <source>
        <dbReference type="Pfam" id="PF00482"/>
    </source>
</evidence>
<dbReference type="PANTHER" id="PTHR30012:SF0">
    <property type="entry name" value="TYPE II SECRETION SYSTEM PROTEIN F-RELATED"/>
    <property type="match status" value="1"/>
</dbReference>
<name>A0A1G9Z6M5_9FIRM</name>
<dbReference type="Proteomes" id="UP000187651">
    <property type="component" value="Unassembled WGS sequence"/>
</dbReference>
<feature type="transmembrane region" description="Helical" evidence="8">
    <location>
        <begin position="221"/>
        <end position="239"/>
    </location>
</feature>
<keyword evidence="6 8" id="KW-1133">Transmembrane helix</keyword>
<dbReference type="GO" id="GO:0005886">
    <property type="term" value="C:plasma membrane"/>
    <property type="evidence" value="ECO:0007669"/>
    <property type="project" value="UniProtKB-SubCell"/>
</dbReference>
<sequence>METYLYQAITSEGIEKKGSIKAENEREAQLRIRETGLIPISVSRQNFLNKDIELSFLKGKVKQRDMAVFCRQFSSIIKAGISIVSALEMLEEQTEDSSLKEGIKRARAGVEKGESLADSLREDKIFPSILIEMIKAGESSGSLEKSLDRMAIQFEKEAKLKGIIKKAMMYPIVLLIVMIGILVVMLTFVIPNFVTMFEDLNTSLPTSTRLIIGLSDLFRNYWLLLVVLVAFLIFLYKIYKASDGGRHKIDGFKLKLPIFGKLAVKTACASISRTLATLIQSGMPLISALDITAQTMPNIHYKDALIKMKGGVALGIPLSSQMKTMDIFPAMLTHMVGIGEQTGNMEEMLSNSANYYEEEVEITTTSLTALLEPVIIIIMALLVILLIAAIYQPMIQLYNSI</sequence>
<dbReference type="AlphaFoldDB" id="A0A1G9Z6M5"/>
<keyword evidence="3" id="KW-1003">Cell membrane</keyword>
<dbReference type="PANTHER" id="PTHR30012">
    <property type="entry name" value="GENERAL SECRETION PATHWAY PROTEIN"/>
    <property type="match status" value="1"/>
</dbReference>
<keyword evidence="11" id="KW-1185">Reference proteome</keyword>
<dbReference type="Pfam" id="PF00482">
    <property type="entry name" value="T2SSF"/>
    <property type="match status" value="2"/>
</dbReference>
<evidence type="ECO:0000256" key="3">
    <source>
        <dbReference type="ARBA" id="ARBA00022475"/>
    </source>
</evidence>
<evidence type="ECO:0000313" key="10">
    <source>
        <dbReference type="EMBL" id="SDN16944.1"/>
    </source>
</evidence>
<feature type="transmembrane region" description="Helical" evidence="8">
    <location>
        <begin position="169"/>
        <end position="190"/>
    </location>
</feature>
<evidence type="ECO:0000256" key="4">
    <source>
        <dbReference type="ARBA" id="ARBA00022519"/>
    </source>
</evidence>
<feature type="domain" description="Type II secretion system protein GspF" evidence="9">
    <location>
        <begin position="69"/>
        <end position="191"/>
    </location>
</feature>
<comment type="subcellular location">
    <subcellularLocation>
        <location evidence="1">Cell inner membrane</location>
        <topology evidence="1">Multi-pass membrane protein</topology>
    </subcellularLocation>
</comment>
<evidence type="ECO:0000256" key="2">
    <source>
        <dbReference type="ARBA" id="ARBA00005745"/>
    </source>
</evidence>
<dbReference type="OrthoDB" id="9805682at2"/>
<dbReference type="InterPro" id="IPR018076">
    <property type="entry name" value="T2SS_GspF_dom"/>
</dbReference>
<comment type="similarity">
    <text evidence="2">Belongs to the GSP F family.</text>
</comment>
<feature type="domain" description="Type II secretion system protein GspF" evidence="9">
    <location>
        <begin position="272"/>
        <end position="393"/>
    </location>
</feature>
<dbReference type="InterPro" id="IPR003004">
    <property type="entry name" value="GspF/PilC"/>
</dbReference>
<dbReference type="Gene3D" id="1.20.81.30">
    <property type="entry name" value="Type II secretion system (T2SS), domain F"/>
    <property type="match status" value="2"/>
</dbReference>
<evidence type="ECO:0000256" key="8">
    <source>
        <dbReference type="SAM" id="Phobius"/>
    </source>
</evidence>
<feature type="transmembrane region" description="Helical" evidence="8">
    <location>
        <begin position="370"/>
        <end position="391"/>
    </location>
</feature>
<dbReference type="RefSeq" id="WP_074522060.1">
    <property type="nucleotide sequence ID" value="NZ_FNHZ01000007.1"/>
</dbReference>
<dbReference type="GO" id="GO:0015628">
    <property type="term" value="P:protein secretion by the type II secretion system"/>
    <property type="evidence" value="ECO:0007669"/>
    <property type="project" value="TreeGrafter"/>
</dbReference>
<dbReference type="InterPro" id="IPR042094">
    <property type="entry name" value="T2SS_GspF_sf"/>
</dbReference>
<protein>
    <submittedName>
        <fullName evidence="10">Type IV pilus assembly protein PilC</fullName>
    </submittedName>
</protein>
<keyword evidence="7 8" id="KW-0472">Membrane</keyword>
<evidence type="ECO:0000256" key="6">
    <source>
        <dbReference type="ARBA" id="ARBA00022989"/>
    </source>
</evidence>
<evidence type="ECO:0000256" key="5">
    <source>
        <dbReference type="ARBA" id="ARBA00022692"/>
    </source>
</evidence>
<reference evidence="11" key="1">
    <citation type="submission" date="2016-10" db="EMBL/GenBank/DDBJ databases">
        <authorList>
            <person name="Varghese N."/>
            <person name="Submissions S."/>
        </authorList>
    </citation>
    <scope>NUCLEOTIDE SEQUENCE [LARGE SCALE GENOMIC DNA]</scope>
    <source>
        <strain evidence="11">M83</strain>
    </source>
</reference>
<keyword evidence="5 8" id="KW-0812">Transmembrane</keyword>
<organism evidence="10 11">
    <name type="scientific">Lachnospira pectinoschiza</name>
    <dbReference type="NCBI Taxonomy" id="28052"/>
    <lineage>
        <taxon>Bacteria</taxon>
        <taxon>Bacillati</taxon>
        <taxon>Bacillota</taxon>
        <taxon>Clostridia</taxon>
        <taxon>Lachnospirales</taxon>
        <taxon>Lachnospiraceae</taxon>
        <taxon>Lachnospira</taxon>
    </lineage>
</organism>
<gene>
    <name evidence="10" type="ORF">SAMN05216544_2051</name>
</gene>
<evidence type="ECO:0000313" key="11">
    <source>
        <dbReference type="Proteomes" id="UP000187651"/>
    </source>
</evidence>
<evidence type="ECO:0000256" key="7">
    <source>
        <dbReference type="ARBA" id="ARBA00023136"/>
    </source>
</evidence>
<dbReference type="PRINTS" id="PR00812">
    <property type="entry name" value="BCTERIALGSPF"/>
</dbReference>
<keyword evidence="4" id="KW-0997">Cell inner membrane</keyword>